<sequence length="110" mass="12152">MAFQQQNAAVFMDATGLPTSFDQSQTGSYVYRAADNRAAPVPTMDPNVMQEQKRKSIELALQTLAGAEEALDNADVTEFLAMKPLVRRWKASREHYADCAVSSVVNNQLL</sequence>
<accession>A0A8T1GQJ1</accession>
<reference evidence="1" key="1">
    <citation type="submission" date="2018-05" db="EMBL/GenBank/DDBJ databases">
        <title>Effector identification in a new, highly contiguous assembly of the strawberry crown rot pathogen Phytophthora cactorum.</title>
        <authorList>
            <person name="Armitage A.D."/>
            <person name="Nellist C.F."/>
            <person name="Bates H."/>
            <person name="Vickerstaff R.J."/>
            <person name="Harrison R.J."/>
        </authorList>
    </citation>
    <scope>NUCLEOTIDE SEQUENCE</scope>
    <source>
        <strain evidence="1">P421</strain>
    </source>
</reference>
<dbReference type="EMBL" id="RCMV01004822">
    <property type="protein sequence ID" value="KAG3192588.1"/>
    <property type="molecule type" value="Genomic_DNA"/>
</dbReference>
<evidence type="ECO:0000313" key="2">
    <source>
        <dbReference type="Proteomes" id="UP000760860"/>
    </source>
</evidence>
<dbReference type="AlphaFoldDB" id="A0A8T1GQJ1"/>
<name>A0A8T1GQJ1_9STRA</name>
<dbReference type="Proteomes" id="UP000760860">
    <property type="component" value="Unassembled WGS sequence"/>
</dbReference>
<proteinExistence type="predicted"/>
<evidence type="ECO:0000313" key="1">
    <source>
        <dbReference type="EMBL" id="KAG3192588.1"/>
    </source>
</evidence>
<comment type="caution">
    <text evidence="1">The sequence shown here is derived from an EMBL/GenBank/DDBJ whole genome shotgun (WGS) entry which is preliminary data.</text>
</comment>
<organism evidence="1 2">
    <name type="scientific">Phytophthora cactorum</name>
    <dbReference type="NCBI Taxonomy" id="29920"/>
    <lineage>
        <taxon>Eukaryota</taxon>
        <taxon>Sar</taxon>
        <taxon>Stramenopiles</taxon>
        <taxon>Oomycota</taxon>
        <taxon>Peronosporomycetes</taxon>
        <taxon>Peronosporales</taxon>
        <taxon>Peronosporaceae</taxon>
        <taxon>Phytophthora</taxon>
    </lineage>
</organism>
<protein>
    <submittedName>
        <fullName evidence="1">Uncharacterized protein</fullName>
    </submittedName>
</protein>
<gene>
    <name evidence="1" type="ORF">PC129_g25039</name>
</gene>